<proteinExistence type="predicted"/>
<reference evidence="2 3" key="1">
    <citation type="submission" date="2018-04" db="EMBL/GenBank/DDBJ databases">
        <authorList>
            <person name="Zhang X."/>
            <person name="Yuan J."/>
            <person name="Li F."/>
            <person name="Xiang J."/>
        </authorList>
    </citation>
    <scope>NUCLEOTIDE SEQUENCE [LARGE SCALE GENOMIC DNA]</scope>
    <source>
        <tissue evidence="2">Muscle</tissue>
    </source>
</reference>
<dbReference type="InterPro" id="IPR000557">
    <property type="entry name" value="Calponin_repeat"/>
</dbReference>
<feature type="region of interest" description="Disordered" evidence="1">
    <location>
        <begin position="159"/>
        <end position="180"/>
    </location>
</feature>
<protein>
    <submittedName>
        <fullName evidence="2">Calponin</fullName>
    </submittedName>
</protein>
<organism evidence="2 3">
    <name type="scientific">Penaeus vannamei</name>
    <name type="common">Whiteleg shrimp</name>
    <name type="synonym">Litopenaeus vannamei</name>
    <dbReference type="NCBI Taxonomy" id="6689"/>
    <lineage>
        <taxon>Eukaryota</taxon>
        <taxon>Metazoa</taxon>
        <taxon>Ecdysozoa</taxon>
        <taxon>Arthropoda</taxon>
        <taxon>Crustacea</taxon>
        <taxon>Multicrustacea</taxon>
        <taxon>Malacostraca</taxon>
        <taxon>Eumalacostraca</taxon>
        <taxon>Eucarida</taxon>
        <taxon>Decapoda</taxon>
        <taxon>Dendrobranchiata</taxon>
        <taxon>Penaeoidea</taxon>
        <taxon>Penaeidae</taxon>
        <taxon>Penaeus</taxon>
    </lineage>
</organism>
<accession>A0A3R7STN7</accession>
<dbReference type="AlphaFoldDB" id="A0A3R7STN7"/>
<reference evidence="2 3" key="2">
    <citation type="submission" date="2019-01" db="EMBL/GenBank/DDBJ databases">
        <title>The decoding of complex shrimp genome reveals the adaptation for benthos swimmer, frequently molting mechanism and breeding impact on genome.</title>
        <authorList>
            <person name="Sun Y."/>
            <person name="Gao Y."/>
            <person name="Yu Y."/>
        </authorList>
    </citation>
    <scope>NUCLEOTIDE SEQUENCE [LARGE SCALE GENOMIC DNA]</scope>
    <source>
        <tissue evidence="2">Muscle</tissue>
    </source>
</reference>
<dbReference type="PROSITE" id="PS51122">
    <property type="entry name" value="CALPONIN_2"/>
    <property type="match status" value="1"/>
</dbReference>
<dbReference type="Proteomes" id="UP000283509">
    <property type="component" value="Unassembled WGS sequence"/>
</dbReference>
<keyword evidence="3" id="KW-1185">Reference proteome</keyword>
<dbReference type="STRING" id="6689.A0A3R7STN7"/>
<name>A0A3R7STN7_PENVA</name>
<comment type="caution">
    <text evidence="2">The sequence shown here is derived from an EMBL/GenBank/DDBJ whole genome shotgun (WGS) entry which is preliminary data.</text>
</comment>
<dbReference type="EMBL" id="QCYY01001877">
    <property type="protein sequence ID" value="ROT74556.1"/>
    <property type="molecule type" value="Genomic_DNA"/>
</dbReference>
<dbReference type="OrthoDB" id="21595at2759"/>
<evidence type="ECO:0000313" key="3">
    <source>
        <dbReference type="Proteomes" id="UP000283509"/>
    </source>
</evidence>
<gene>
    <name evidence="2" type="ORF">C7M84_006891</name>
</gene>
<dbReference type="PROSITE" id="PS01052">
    <property type="entry name" value="CALPONIN_1"/>
    <property type="match status" value="1"/>
</dbReference>
<feature type="compositionally biased region" description="Polar residues" evidence="1">
    <location>
        <begin position="159"/>
        <end position="168"/>
    </location>
</feature>
<evidence type="ECO:0000313" key="2">
    <source>
        <dbReference type="EMBL" id="ROT74556.1"/>
    </source>
</evidence>
<evidence type="ECO:0000256" key="1">
    <source>
        <dbReference type="SAM" id="MobiDB-lite"/>
    </source>
</evidence>
<dbReference type="InterPro" id="IPR003096">
    <property type="entry name" value="SM22_calponin"/>
</dbReference>
<dbReference type="PRINTS" id="PR00888">
    <property type="entry name" value="SM22CALPONIN"/>
</dbReference>
<dbReference type="Pfam" id="PF00402">
    <property type="entry name" value="Calponin"/>
    <property type="match status" value="1"/>
</dbReference>
<sequence length="180" mass="19822">MPRSFQSSTRARILGSHRLSNNNSLPPSISPYFNFPLFSVNTVHSNLIPLPSNHCFPSTAMRFLNPHSTLPSFRLRPLSMLRTPTTTSQSFDRLLLHLFSTILHSNLLPPPTTPACQTYQHPEWPGPWLGPRPAEEHHPEFNEEAIIAGKATIGLQAGSNKGATQAGDNTGAARRVILGK</sequence>